<accession>L5LKT3</accession>
<gene>
    <name evidence="14" type="ORF">MDA_GLEAN10021935</name>
</gene>
<organism evidence="14 15">
    <name type="scientific">Myotis davidii</name>
    <name type="common">David's myotis</name>
    <dbReference type="NCBI Taxonomy" id="225400"/>
    <lineage>
        <taxon>Eukaryota</taxon>
        <taxon>Metazoa</taxon>
        <taxon>Chordata</taxon>
        <taxon>Craniata</taxon>
        <taxon>Vertebrata</taxon>
        <taxon>Euteleostomi</taxon>
        <taxon>Mammalia</taxon>
        <taxon>Eutheria</taxon>
        <taxon>Laurasiatheria</taxon>
        <taxon>Chiroptera</taxon>
        <taxon>Yangochiroptera</taxon>
        <taxon>Vespertilionidae</taxon>
        <taxon>Myotis</taxon>
    </lineage>
</organism>
<comment type="subunit">
    <text evidence="12">Interacts with RAD51 and PCNA. Interacts with PARP1. Interacts with TASOR.</text>
</comment>
<name>L5LKT3_MYODS</name>
<sequence>MSPISESQYTLVTLQAGIWDWAFSLRRPAVRKAPGGTEAVRARPRYRVPEPEVGGKRGGEPPGDGGAVGSKAARPPGLRDTHRREPGIAREEWVSAEGTSRLASILLPGQRAAAAIGSQALPRDLKCNPRGFKQGRGCEAGKVRASAGPAPPESPRVRRMAGLHQKSVLGMIKEFRRNWHTLCDSERTTVCGADSMILALQLSMAENNKQHSGEFTVSLSDVLLTWKHLLQEKLNLPVENMEVIDHYEDIRRTYDNFLKNSNMLDLIDVYKKCSTLTSNGENNANISPSQLWDFLCGRQSTVDDETGLSVPTSPMSKHNQDNEKAKLLAKKIIYSYLNLLVNSKNDLALAHILNIPDRGLGREAFTDLKHAAREKQMSIFLVATSFIRTMELGGKGYAPSPSDPLRTHVKGLSSFINFIDKLEEILGEIANPSIAGSRILSVIKMQVIKGQNNRDPFCKAVEEVAQDLDWRIKNIFNSQQGDLAVSTTDISPARPKSYAINHGTAYCGRDTVKLLLVLLDEEAASVPTKNKAELLYDDEYTIDHNGTSILTLFRSPIQVNNSLVKPLRERIHQSMEEKKIKMKQTLIRSQFSCTYKDDCMISRNTWNNVDSASKPLNVLHMENDLSGVNSSVGRPIIGTNPGNVHLDRSKDEKVERKSNSLTGNKNSKRKQVPLDDENILCDNGNEPPQYKNVKIPKTSNDMQNKLDGKLARIAKSNKCTAKDKLITGQTKLTQFFRL</sequence>
<dbReference type="GO" id="GO:0006281">
    <property type="term" value="P:DNA repair"/>
    <property type="evidence" value="ECO:0007669"/>
    <property type="project" value="UniProtKB-KW"/>
</dbReference>
<dbReference type="FunFam" id="1.10.486.10:FF:000004">
    <property type="entry name" value="PCNA-interacting partner isoform X3"/>
    <property type="match status" value="1"/>
</dbReference>
<dbReference type="Gene3D" id="1.10.486.10">
    <property type="entry name" value="PCRA, domain 4"/>
    <property type="match status" value="1"/>
</dbReference>
<evidence type="ECO:0000256" key="9">
    <source>
        <dbReference type="ARBA" id="ARBA00023242"/>
    </source>
</evidence>
<feature type="region of interest" description="Disordered" evidence="13">
    <location>
        <begin position="32"/>
        <end position="86"/>
    </location>
</feature>
<dbReference type="InterPro" id="IPR038932">
    <property type="entry name" value="PARPBP"/>
</dbReference>
<evidence type="ECO:0000256" key="6">
    <source>
        <dbReference type="ARBA" id="ARBA00022763"/>
    </source>
</evidence>
<dbReference type="GO" id="GO:0000785">
    <property type="term" value="C:chromatin"/>
    <property type="evidence" value="ECO:0007669"/>
    <property type="project" value="TreeGrafter"/>
</dbReference>
<feature type="region of interest" description="Disordered" evidence="13">
    <location>
        <begin position="136"/>
        <end position="156"/>
    </location>
</feature>
<evidence type="ECO:0000256" key="10">
    <source>
        <dbReference type="ARBA" id="ARBA00031632"/>
    </source>
</evidence>
<evidence type="ECO:0000256" key="13">
    <source>
        <dbReference type="SAM" id="MobiDB-lite"/>
    </source>
</evidence>
<proteinExistence type="inferred from homology"/>
<feature type="compositionally biased region" description="Basic and acidic residues" evidence="13">
    <location>
        <begin position="77"/>
        <end position="86"/>
    </location>
</feature>
<evidence type="ECO:0000256" key="8">
    <source>
        <dbReference type="ARBA" id="ARBA00023204"/>
    </source>
</evidence>
<comment type="similarity">
    <text evidence="3">Belongs to the PARI family.</text>
</comment>
<dbReference type="EMBL" id="KB111329">
    <property type="protein sequence ID" value="ELK25968.1"/>
    <property type="molecule type" value="Genomic_DNA"/>
</dbReference>
<feature type="compositionally biased region" description="Basic and acidic residues" evidence="13">
    <location>
        <begin position="645"/>
        <end position="658"/>
    </location>
</feature>
<dbReference type="GO" id="GO:0005634">
    <property type="term" value="C:nucleus"/>
    <property type="evidence" value="ECO:0007669"/>
    <property type="project" value="UniProtKB-SubCell"/>
</dbReference>
<dbReference type="AlphaFoldDB" id="L5LKT3"/>
<dbReference type="GO" id="GO:0005737">
    <property type="term" value="C:cytoplasm"/>
    <property type="evidence" value="ECO:0007669"/>
    <property type="project" value="UniProtKB-SubCell"/>
</dbReference>
<evidence type="ECO:0000256" key="3">
    <source>
        <dbReference type="ARBA" id="ARBA00009135"/>
    </source>
</evidence>
<dbReference type="InterPro" id="IPR027417">
    <property type="entry name" value="P-loop_NTPase"/>
</dbReference>
<evidence type="ECO:0000256" key="7">
    <source>
        <dbReference type="ARBA" id="ARBA00023125"/>
    </source>
</evidence>
<dbReference type="eggNOG" id="ENOG502QR2U">
    <property type="taxonomic scope" value="Eukaryota"/>
</dbReference>
<protein>
    <recommendedName>
        <fullName evidence="4">PCNA-interacting partner</fullName>
    </recommendedName>
    <alternativeName>
        <fullName evidence="10">PARP-1 binding protein</fullName>
    </alternativeName>
    <alternativeName>
        <fullName evidence="11">PARP1-binding protein</fullName>
    </alternativeName>
</protein>
<dbReference type="GO" id="GO:0003677">
    <property type="term" value="F:DNA binding"/>
    <property type="evidence" value="ECO:0007669"/>
    <property type="project" value="UniProtKB-KW"/>
</dbReference>
<dbReference type="Proteomes" id="UP000010556">
    <property type="component" value="Unassembled WGS sequence"/>
</dbReference>
<keyword evidence="5" id="KW-0963">Cytoplasm</keyword>
<evidence type="ECO:0000256" key="12">
    <source>
        <dbReference type="ARBA" id="ARBA00063564"/>
    </source>
</evidence>
<keyword evidence="8" id="KW-0234">DNA repair</keyword>
<dbReference type="GO" id="GO:2000042">
    <property type="term" value="P:negative regulation of double-strand break repair via homologous recombination"/>
    <property type="evidence" value="ECO:0007669"/>
    <property type="project" value="InterPro"/>
</dbReference>
<evidence type="ECO:0000256" key="4">
    <source>
        <dbReference type="ARBA" id="ARBA00014320"/>
    </source>
</evidence>
<keyword evidence="7" id="KW-0238">DNA-binding</keyword>
<dbReference type="SUPFAM" id="SSF52540">
    <property type="entry name" value="P-loop containing nucleoside triphosphate hydrolases"/>
    <property type="match status" value="1"/>
</dbReference>
<keyword evidence="6" id="KW-0227">DNA damage</keyword>
<feature type="compositionally biased region" description="Basic and acidic residues" evidence="13">
    <location>
        <begin position="47"/>
        <end position="59"/>
    </location>
</feature>
<evidence type="ECO:0000256" key="11">
    <source>
        <dbReference type="ARBA" id="ARBA00032731"/>
    </source>
</evidence>
<feature type="region of interest" description="Disordered" evidence="13">
    <location>
        <begin position="632"/>
        <end position="671"/>
    </location>
</feature>
<evidence type="ECO:0000313" key="15">
    <source>
        <dbReference type="Proteomes" id="UP000010556"/>
    </source>
</evidence>
<dbReference type="PANTHER" id="PTHR32121">
    <property type="entry name" value="PCNA-INTERACTING PARTNER"/>
    <property type="match status" value="1"/>
</dbReference>
<comment type="subcellular location">
    <subcellularLocation>
        <location evidence="2">Cytoplasm</location>
    </subcellularLocation>
    <subcellularLocation>
        <location evidence="1">Nucleus</location>
    </subcellularLocation>
</comment>
<evidence type="ECO:0000256" key="5">
    <source>
        <dbReference type="ARBA" id="ARBA00022490"/>
    </source>
</evidence>
<evidence type="ECO:0000256" key="2">
    <source>
        <dbReference type="ARBA" id="ARBA00004496"/>
    </source>
</evidence>
<evidence type="ECO:0000313" key="14">
    <source>
        <dbReference type="EMBL" id="ELK25968.1"/>
    </source>
</evidence>
<evidence type="ECO:0000256" key="1">
    <source>
        <dbReference type="ARBA" id="ARBA00004123"/>
    </source>
</evidence>
<reference evidence="15" key="1">
    <citation type="journal article" date="2013" name="Science">
        <title>Comparative analysis of bat genomes provides insight into the evolution of flight and immunity.</title>
        <authorList>
            <person name="Zhang G."/>
            <person name="Cowled C."/>
            <person name="Shi Z."/>
            <person name="Huang Z."/>
            <person name="Bishop-Lilly K.A."/>
            <person name="Fang X."/>
            <person name="Wynne J.W."/>
            <person name="Xiong Z."/>
            <person name="Baker M.L."/>
            <person name="Zhao W."/>
            <person name="Tachedjian M."/>
            <person name="Zhu Y."/>
            <person name="Zhou P."/>
            <person name="Jiang X."/>
            <person name="Ng J."/>
            <person name="Yang L."/>
            <person name="Wu L."/>
            <person name="Xiao J."/>
            <person name="Feng Y."/>
            <person name="Chen Y."/>
            <person name="Sun X."/>
            <person name="Zhang Y."/>
            <person name="Marsh G.A."/>
            <person name="Crameri G."/>
            <person name="Broder C.C."/>
            <person name="Frey K.G."/>
            <person name="Wang L.F."/>
            <person name="Wang J."/>
        </authorList>
    </citation>
    <scope>NUCLEOTIDE SEQUENCE [LARGE SCALE GENOMIC DNA]</scope>
</reference>
<keyword evidence="9" id="KW-0539">Nucleus</keyword>
<keyword evidence="15" id="KW-1185">Reference proteome</keyword>
<dbReference type="PANTHER" id="PTHR32121:SF0">
    <property type="entry name" value="PCNA-INTERACTING PARTNER"/>
    <property type="match status" value="1"/>
</dbReference>